<feature type="transmembrane region" description="Helical" evidence="1">
    <location>
        <begin position="20"/>
        <end position="48"/>
    </location>
</feature>
<keyword evidence="1" id="KW-0812">Transmembrane</keyword>
<evidence type="ECO:0000313" key="3">
    <source>
        <dbReference type="Proteomes" id="UP001283361"/>
    </source>
</evidence>
<feature type="transmembrane region" description="Helical" evidence="1">
    <location>
        <begin position="60"/>
        <end position="79"/>
    </location>
</feature>
<evidence type="ECO:0000313" key="2">
    <source>
        <dbReference type="EMBL" id="KAK3763381.1"/>
    </source>
</evidence>
<dbReference type="EMBL" id="JAWDGP010004565">
    <property type="protein sequence ID" value="KAK3763381.1"/>
    <property type="molecule type" value="Genomic_DNA"/>
</dbReference>
<name>A0AAE1DAI9_9GAST</name>
<accession>A0AAE1DAI9</accession>
<sequence>MSSSAAVGRSWLGCWEWLQAGLLGVAQAGLLGVAQAGLLGVALTGLMVVVTARLMVVTGAGVKVVVLQAGLIAVAPSWADVSGLKLG</sequence>
<proteinExistence type="predicted"/>
<protein>
    <submittedName>
        <fullName evidence="2">Uncharacterized protein</fullName>
    </submittedName>
</protein>
<dbReference type="AlphaFoldDB" id="A0AAE1DAI9"/>
<keyword evidence="3" id="KW-1185">Reference proteome</keyword>
<keyword evidence="1" id="KW-0472">Membrane</keyword>
<gene>
    <name evidence="2" type="ORF">RRG08_042171</name>
</gene>
<evidence type="ECO:0000256" key="1">
    <source>
        <dbReference type="SAM" id="Phobius"/>
    </source>
</evidence>
<comment type="caution">
    <text evidence="2">The sequence shown here is derived from an EMBL/GenBank/DDBJ whole genome shotgun (WGS) entry which is preliminary data.</text>
</comment>
<organism evidence="2 3">
    <name type="scientific">Elysia crispata</name>
    <name type="common">lettuce slug</name>
    <dbReference type="NCBI Taxonomy" id="231223"/>
    <lineage>
        <taxon>Eukaryota</taxon>
        <taxon>Metazoa</taxon>
        <taxon>Spiralia</taxon>
        <taxon>Lophotrochozoa</taxon>
        <taxon>Mollusca</taxon>
        <taxon>Gastropoda</taxon>
        <taxon>Heterobranchia</taxon>
        <taxon>Euthyneura</taxon>
        <taxon>Panpulmonata</taxon>
        <taxon>Sacoglossa</taxon>
        <taxon>Placobranchoidea</taxon>
        <taxon>Plakobranchidae</taxon>
        <taxon>Elysia</taxon>
    </lineage>
</organism>
<keyword evidence="1" id="KW-1133">Transmembrane helix</keyword>
<dbReference type="Proteomes" id="UP001283361">
    <property type="component" value="Unassembled WGS sequence"/>
</dbReference>
<reference evidence="2" key="1">
    <citation type="journal article" date="2023" name="G3 (Bethesda)">
        <title>A reference genome for the long-term kleptoplast-retaining sea slug Elysia crispata morphotype clarki.</title>
        <authorList>
            <person name="Eastman K.E."/>
            <person name="Pendleton A.L."/>
            <person name="Shaikh M.A."/>
            <person name="Suttiyut T."/>
            <person name="Ogas R."/>
            <person name="Tomko P."/>
            <person name="Gavelis G."/>
            <person name="Widhalm J.R."/>
            <person name="Wisecaver J.H."/>
        </authorList>
    </citation>
    <scope>NUCLEOTIDE SEQUENCE</scope>
    <source>
        <strain evidence="2">ECLA1</strain>
    </source>
</reference>